<accession>A0A3M2KWK9</accession>
<organism evidence="2 3">
    <name type="scientific">Nocardia stercoris</name>
    <dbReference type="NCBI Taxonomy" id="2483361"/>
    <lineage>
        <taxon>Bacteria</taxon>
        <taxon>Bacillati</taxon>
        <taxon>Actinomycetota</taxon>
        <taxon>Actinomycetes</taxon>
        <taxon>Mycobacteriales</taxon>
        <taxon>Nocardiaceae</taxon>
        <taxon>Nocardia</taxon>
    </lineage>
</organism>
<proteinExistence type="predicted"/>
<comment type="caution">
    <text evidence="2">The sequence shown here is derived from an EMBL/GenBank/DDBJ whole genome shotgun (WGS) entry which is preliminary data.</text>
</comment>
<keyword evidence="1" id="KW-0732">Signal</keyword>
<reference evidence="2 3" key="1">
    <citation type="submission" date="2018-10" db="EMBL/GenBank/DDBJ databases">
        <title>Isolation from cow dung.</title>
        <authorList>
            <person name="Ling L."/>
        </authorList>
    </citation>
    <scope>NUCLEOTIDE SEQUENCE [LARGE SCALE GENOMIC DNA]</scope>
    <source>
        <strain evidence="2 3">NEAU-LL90</strain>
    </source>
</reference>
<dbReference type="Proteomes" id="UP000279275">
    <property type="component" value="Unassembled WGS sequence"/>
</dbReference>
<dbReference type="RefSeq" id="WP_122191180.1">
    <property type="nucleotide sequence ID" value="NZ_RFFH01000017.1"/>
</dbReference>
<name>A0A3M2KWK9_9NOCA</name>
<evidence type="ECO:0000256" key="1">
    <source>
        <dbReference type="SAM" id="SignalP"/>
    </source>
</evidence>
<feature type="signal peptide" evidence="1">
    <location>
        <begin position="1"/>
        <end position="30"/>
    </location>
</feature>
<dbReference type="AlphaFoldDB" id="A0A3M2KWK9"/>
<dbReference type="EMBL" id="RFFH01000017">
    <property type="protein sequence ID" value="RMI29016.1"/>
    <property type="molecule type" value="Genomic_DNA"/>
</dbReference>
<protein>
    <submittedName>
        <fullName evidence="2">Uncharacterized protein</fullName>
    </submittedName>
</protein>
<evidence type="ECO:0000313" key="2">
    <source>
        <dbReference type="EMBL" id="RMI29016.1"/>
    </source>
</evidence>
<sequence>MLNNVRRTGPVAVFATAAAGLVLAAPHATANTITDFTVTPGLGNGYGTGCSYQVSATVEEDAAHVILLDNGWQPRNGPTPVLSGNTITWTWIPAATGQHTLEARYDDASQTVTVEVGNGINLGSACVVH</sequence>
<gene>
    <name evidence="2" type="ORF">EBN03_28230</name>
</gene>
<feature type="chain" id="PRO_5018170661" evidence="1">
    <location>
        <begin position="31"/>
        <end position="129"/>
    </location>
</feature>
<evidence type="ECO:0000313" key="3">
    <source>
        <dbReference type="Proteomes" id="UP000279275"/>
    </source>
</evidence>
<dbReference type="OrthoDB" id="4557806at2"/>
<keyword evidence="3" id="KW-1185">Reference proteome</keyword>